<reference evidence="3" key="1">
    <citation type="submission" date="2015-05" db="EMBL/GenBank/DDBJ databases">
        <authorList>
            <consortium name="Pathogen Informatics"/>
        </authorList>
    </citation>
    <scope>NUCLEOTIDE SEQUENCE [LARGE SCALE GENOMIC DNA]</scope>
    <source>
        <strain evidence="3">M72</strain>
    </source>
</reference>
<dbReference type="AlphaFoldDB" id="A0A0M6WKG6"/>
<keyword evidence="3" id="KW-1185">Reference proteome</keyword>
<protein>
    <recommendedName>
        <fullName evidence="1">ABC-three component systems C-terminal domain-containing protein</fullName>
    </recommendedName>
</protein>
<evidence type="ECO:0000259" key="1">
    <source>
        <dbReference type="Pfam" id="PF20283"/>
    </source>
</evidence>
<dbReference type="Pfam" id="PF20283">
    <property type="entry name" value="CTD7"/>
    <property type="match status" value="1"/>
</dbReference>
<gene>
    <name evidence="2" type="ORF">M72_28341</name>
</gene>
<accession>A0A0M6WKG6</accession>
<dbReference type="Proteomes" id="UP000049979">
    <property type="component" value="Unassembled WGS sequence"/>
</dbReference>
<organism evidence="2 3">
    <name type="scientific">Roseburia faecis</name>
    <dbReference type="NCBI Taxonomy" id="301302"/>
    <lineage>
        <taxon>Bacteria</taxon>
        <taxon>Bacillati</taxon>
        <taxon>Bacillota</taxon>
        <taxon>Clostridia</taxon>
        <taxon>Lachnospirales</taxon>
        <taxon>Lachnospiraceae</taxon>
        <taxon>Roseburia</taxon>
    </lineage>
</organism>
<name>A0A0M6WKG6_9FIRM</name>
<dbReference type="InterPro" id="IPR046913">
    <property type="entry name" value="ABC-3C_CTD7"/>
</dbReference>
<proteinExistence type="predicted"/>
<evidence type="ECO:0000313" key="3">
    <source>
        <dbReference type="Proteomes" id="UP000049979"/>
    </source>
</evidence>
<dbReference type="EMBL" id="CVRR01000017">
    <property type="protein sequence ID" value="CRL37348.1"/>
    <property type="molecule type" value="Genomic_DNA"/>
</dbReference>
<feature type="domain" description="ABC-three component systems C-terminal" evidence="1">
    <location>
        <begin position="2"/>
        <end position="113"/>
    </location>
</feature>
<evidence type="ECO:0000313" key="2">
    <source>
        <dbReference type="EMBL" id="CRL37348.1"/>
    </source>
</evidence>
<sequence length="119" mass="14256">MQNALRDYYRAFKQRAAWVRNDLLYVNELEKYEKRLIDEWDHAFGEMQDDLAEIKSLTEEEKAKAGRKLLSDIEKKDIRIRPKCEEAFVMRGSYHMLANKLKVGWHVDFFERLKGLLCT</sequence>